<dbReference type="AlphaFoldDB" id="A0A2T0KK04"/>
<keyword evidence="2" id="KW-0812">Transmembrane</keyword>
<evidence type="ECO:0000256" key="1">
    <source>
        <dbReference type="SAM" id="MobiDB-lite"/>
    </source>
</evidence>
<evidence type="ECO:0000313" key="4">
    <source>
        <dbReference type="Proteomes" id="UP000239415"/>
    </source>
</evidence>
<keyword evidence="4" id="KW-1185">Reference proteome</keyword>
<feature type="region of interest" description="Disordered" evidence="1">
    <location>
        <begin position="1"/>
        <end position="26"/>
    </location>
</feature>
<protein>
    <recommendedName>
        <fullName evidence="5">DUF2567 domain-containing protein</fullName>
    </recommendedName>
</protein>
<accession>A0A2T0KK04</accession>
<feature type="region of interest" description="Disordered" evidence="1">
    <location>
        <begin position="276"/>
        <end position="336"/>
    </location>
</feature>
<feature type="transmembrane region" description="Helical" evidence="2">
    <location>
        <begin position="106"/>
        <end position="126"/>
    </location>
</feature>
<evidence type="ECO:0000313" key="3">
    <source>
        <dbReference type="EMBL" id="PRX23853.1"/>
    </source>
</evidence>
<evidence type="ECO:0000256" key="2">
    <source>
        <dbReference type="SAM" id="Phobius"/>
    </source>
</evidence>
<keyword evidence="2" id="KW-0472">Membrane</keyword>
<sequence length="336" mass="34307">MAYPTEQPAGPSQPPEGPEPGVPVAPGPLGSVTDWRQWLRMEGPPRPWRRSLAAGAGAAVAIIVLGVLLGLLWAWLAPAVPVINGGDAGVLVTDPSPEQYIAADGWFTLLGLGFGLIVTVGSWLVLRRDRGPYLLFGVVGGAFVAGRWVAPAVGEWLGRDAYDHWRETAAQGATYLAPPELQSLGPKLVPAFIAAIVLTLLAGWSNDPDLDHPGAHPGYGANYGYPPYTTDPAVPYPPADYAPPAGADRYAPPAGTGPYVPPAGAGPYVPPAGADSYVSPAGARPSSPPVGADSYEPPAGAEPRTPPAGAGEGGAVLETPPREGPAGQGTRLGGDA</sequence>
<name>A0A2T0KK04_9ACTN</name>
<dbReference type="RefSeq" id="WP_203737628.1">
    <property type="nucleotide sequence ID" value="NZ_BOMO01000146.1"/>
</dbReference>
<dbReference type="EMBL" id="PVMZ01000003">
    <property type="protein sequence ID" value="PRX23853.1"/>
    <property type="molecule type" value="Genomic_DNA"/>
</dbReference>
<organism evidence="3 4">
    <name type="scientific">Actinoplanes italicus</name>
    <dbReference type="NCBI Taxonomy" id="113567"/>
    <lineage>
        <taxon>Bacteria</taxon>
        <taxon>Bacillati</taxon>
        <taxon>Actinomycetota</taxon>
        <taxon>Actinomycetes</taxon>
        <taxon>Micromonosporales</taxon>
        <taxon>Micromonosporaceae</taxon>
        <taxon>Actinoplanes</taxon>
    </lineage>
</organism>
<feature type="compositionally biased region" description="Pro residues" evidence="1">
    <location>
        <begin position="11"/>
        <end position="26"/>
    </location>
</feature>
<gene>
    <name evidence="3" type="ORF">CLV67_103603</name>
</gene>
<feature type="transmembrane region" description="Helical" evidence="2">
    <location>
        <begin position="52"/>
        <end position="76"/>
    </location>
</feature>
<keyword evidence="2" id="KW-1133">Transmembrane helix</keyword>
<proteinExistence type="predicted"/>
<feature type="compositionally biased region" description="Gly residues" evidence="1">
    <location>
        <begin position="326"/>
        <end position="336"/>
    </location>
</feature>
<dbReference type="Proteomes" id="UP000239415">
    <property type="component" value="Unassembled WGS sequence"/>
</dbReference>
<feature type="transmembrane region" description="Helical" evidence="2">
    <location>
        <begin position="133"/>
        <end position="150"/>
    </location>
</feature>
<comment type="caution">
    <text evidence="3">The sequence shown here is derived from an EMBL/GenBank/DDBJ whole genome shotgun (WGS) entry which is preliminary data.</text>
</comment>
<reference evidence="3 4" key="1">
    <citation type="submission" date="2018-03" db="EMBL/GenBank/DDBJ databases">
        <title>Genomic Encyclopedia of Archaeal and Bacterial Type Strains, Phase II (KMG-II): from individual species to whole genera.</title>
        <authorList>
            <person name="Goeker M."/>
        </authorList>
    </citation>
    <scope>NUCLEOTIDE SEQUENCE [LARGE SCALE GENOMIC DNA]</scope>
    <source>
        <strain evidence="3 4">DSM 43146</strain>
    </source>
</reference>
<evidence type="ECO:0008006" key="5">
    <source>
        <dbReference type="Google" id="ProtNLM"/>
    </source>
</evidence>